<protein>
    <recommendedName>
        <fullName evidence="2">No apical meristem-associated C-terminal domain-containing protein</fullName>
    </recommendedName>
</protein>
<gene>
    <name evidence="3" type="ORF">INT47_003393</name>
</gene>
<comment type="caution">
    <text evidence="3">The sequence shown here is derived from an EMBL/GenBank/DDBJ whole genome shotgun (WGS) entry which is preliminary data.</text>
</comment>
<accession>A0A8H7RG15</accession>
<keyword evidence="4" id="KW-1185">Reference proteome</keyword>
<dbReference type="AlphaFoldDB" id="A0A8H7RG15"/>
<dbReference type="Proteomes" id="UP000603453">
    <property type="component" value="Unassembled WGS sequence"/>
</dbReference>
<sequence>MDRHLQPTIPENTGHGSNWSEEEDKQLCNSVLSAEKGCLVVDYNKNIGDRATEVHSDTEMISRWDEIDSSVQKFIGFYDSILRFTQKIEPRPTDLLEKTHIMYKASFTTEPEPFIFEHCLPILSVEPKWALHNMPRATGTKKRSIDELEKNEFGGVSIWDIPRPMGYKRVRALRKRALEEEEIAARQQELKELREETVRMMAAQRLAIQEEKLRLAEHRIMMKDLSIITDPQQHAYYKIRQEQILQEMIRKDNDSVKDVKKKIS</sequence>
<evidence type="ECO:0000313" key="3">
    <source>
        <dbReference type="EMBL" id="KAG2209958.1"/>
    </source>
</evidence>
<proteinExistence type="predicted"/>
<evidence type="ECO:0000313" key="4">
    <source>
        <dbReference type="Proteomes" id="UP000603453"/>
    </source>
</evidence>
<organism evidence="3 4">
    <name type="scientific">Mucor saturninus</name>
    <dbReference type="NCBI Taxonomy" id="64648"/>
    <lineage>
        <taxon>Eukaryota</taxon>
        <taxon>Fungi</taxon>
        <taxon>Fungi incertae sedis</taxon>
        <taxon>Mucoromycota</taxon>
        <taxon>Mucoromycotina</taxon>
        <taxon>Mucoromycetes</taxon>
        <taxon>Mucorales</taxon>
        <taxon>Mucorineae</taxon>
        <taxon>Mucoraceae</taxon>
        <taxon>Mucor</taxon>
    </lineage>
</organism>
<feature type="region of interest" description="Disordered" evidence="1">
    <location>
        <begin position="1"/>
        <end position="21"/>
    </location>
</feature>
<feature type="domain" description="No apical meristem-associated C-terminal" evidence="2">
    <location>
        <begin position="113"/>
        <end position="244"/>
    </location>
</feature>
<name>A0A8H7RG15_9FUNG</name>
<evidence type="ECO:0000259" key="2">
    <source>
        <dbReference type="Pfam" id="PF14303"/>
    </source>
</evidence>
<dbReference type="EMBL" id="JAEPRD010000013">
    <property type="protein sequence ID" value="KAG2209958.1"/>
    <property type="molecule type" value="Genomic_DNA"/>
</dbReference>
<reference evidence="3" key="1">
    <citation type="submission" date="2020-12" db="EMBL/GenBank/DDBJ databases">
        <title>Metabolic potential, ecology and presence of endohyphal bacteria is reflected in genomic diversity of Mucoromycotina.</title>
        <authorList>
            <person name="Muszewska A."/>
            <person name="Okrasinska A."/>
            <person name="Steczkiewicz K."/>
            <person name="Drgas O."/>
            <person name="Orlowska M."/>
            <person name="Perlinska-Lenart U."/>
            <person name="Aleksandrzak-Piekarczyk T."/>
            <person name="Szatraj K."/>
            <person name="Zielenkiewicz U."/>
            <person name="Pilsyk S."/>
            <person name="Malc E."/>
            <person name="Mieczkowski P."/>
            <person name="Kruszewska J.S."/>
            <person name="Biernat P."/>
            <person name="Pawlowska J."/>
        </authorList>
    </citation>
    <scope>NUCLEOTIDE SEQUENCE</scope>
    <source>
        <strain evidence="3">WA0000017839</strain>
    </source>
</reference>
<feature type="compositionally biased region" description="Polar residues" evidence="1">
    <location>
        <begin position="9"/>
        <end position="19"/>
    </location>
</feature>
<evidence type="ECO:0000256" key="1">
    <source>
        <dbReference type="SAM" id="MobiDB-lite"/>
    </source>
</evidence>
<dbReference type="PANTHER" id="PTHR45125">
    <property type="entry name" value="F21J9.4-RELATED"/>
    <property type="match status" value="1"/>
</dbReference>
<dbReference type="PANTHER" id="PTHR45125:SF3">
    <property type="entry name" value="NO-APICAL-MERISTEM-ASSOCIATED CARBOXY-TERMINAL DOMAIN PROTEIN"/>
    <property type="match status" value="1"/>
</dbReference>
<dbReference type="Pfam" id="PF14303">
    <property type="entry name" value="NAM-associated"/>
    <property type="match status" value="1"/>
</dbReference>
<dbReference type="OrthoDB" id="2506822at2759"/>
<dbReference type="InterPro" id="IPR029466">
    <property type="entry name" value="NAM-associated_C"/>
</dbReference>